<protein>
    <recommendedName>
        <fullName evidence="2">VWFA domain-containing protein</fullName>
    </recommendedName>
</protein>
<organism evidence="3 4">
    <name type="scientific">Flagellimonas alvinocaridis</name>
    <dbReference type="NCBI Taxonomy" id="2530200"/>
    <lineage>
        <taxon>Bacteria</taxon>
        <taxon>Pseudomonadati</taxon>
        <taxon>Bacteroidota</taxon>
        <taxon>Flavobacteriia</taxon>
        <taxon>Flavobacteriales</taxon>
        <taxon>Flavobacteriaceae</taxon>
        <taxon>Flagellimonas</taxon>
    </lineage>
</organism>
<gene>
    <name evidence="3" type="ORF">EZV76_14045</name>
</gene>
<accession>A0A4S8RVK7</accession>
<evidence type="ECO:0000259" key="2">
    <source>
        <dbReference type="Pfam" id="PF13519"/>
    </source>
</evidence>
<dbReference type="OrthoDB" id="9766740at2"/>
<evidence type="ECO:0000313" key="3">
    <source>
        <dbReference type="EMBL" id="THV58004.1"/>
    </source>
</evidence>
<dbReference type="CDD" id="cd00198">
    <property type="entry name" value="vWFA"/>
    <property type="match status" value="1"/>
</dbReference>
<dbReference type="Proteomes" id="UP000310406">
    <property type="component" value="Unassembled WGS sequence"/>
</dbReference>
<evidence type="ECO:0000313" key="4">
    <source>
        <dbReference type="Proteomes" id="UP000310406"/>
    </source>
</evidence>
<dbReference type="AlphaFoldDB" id="A0A4S8RVK7"/>
<feature type="compositionally biased region" description="Acidic residues" evidence="1">
    <location>
        <begin position="80"/>
        <end position="95"/>
    </location>
</feature>
<dbReference type="Pfam" id="PF13519">
    <property type="entry name" value="VWA_2"/>
    <property type="match status" value="1"/>
</dbReference>
<sequence length="388" mass="44451">MAMNTRKGFRFTTYEAPDQTPFEKLFEIFQELITHTSGDVEEALDWLRELDKEYELTDDNYTIDDFIEDLKAKGYIREEFDTDNPEGGQAEEGDEEGARGGNLSITAKLERMLRQRALDQIFGKLKRSGAGNHRTGKSGRGDEHTGEFREYRFGDALEHISMTESLKNAQVNHGLDSFSLNEDDLVVEDTQHKAQMSTVLMIDISHSMILYGEDRITPAKKVAMALAELITTRYPKDTLDILVFGNDAWPIPIKDLPYLKVGPYHTNTVAGLQLAMDMLRRKRNTNKQIFMITDGKPSCLRLPNGDYYKNSVGLDEYIVEKCYAMAQQARKLHIPITTFMIAQDPYLMQFVREFTQANKGKAFYTGLKGLGEMIFEDYEQNRKRRIKG</sequence>
<evidence type="ECO:0000256" key="1">
    <source>
        <dbReference type="SAM" id="MobiDB-lite"/>
    </source>
</evidence>
<keyword evidence="4" id="KW-1185">Reference proteome</keyword>
<dbReference type="RefSeq" id="WP_136567200.1">
    <property type="nucleotide sequence ID" value="NZ_SNTZ01000010.1"/>
</dbReference>
<feature type="region of interest" description="Disordered" evidence="1">
    <location>
        <begin position="79"/>
        <end position="101"/>
    </location>
</feature>
<proteinExistence type="predicted"/>
<feature type="domain" description="VWFA" evidence="2">
    <location>
        <begin position="198"/>
        <end position="296"/>
    </location>
</feature>
<dbReference type="InterPro" id="IPR036465">
    <property type="entry name" value="vWFA_dom_sf"/>
</dbReference>
<dbReference type="EMBL" id="SNTZ01000010">
    <property type="protein sequence ID" value="THV58004.1"/>
    <property type="molecule type" value="Genomic_DNA"/>
</dbReference>
<dbReference type="Gene3D" id="3.40.50.410">
    <property type="entry name" value="von Willebrand factor, type A domain"/>
    <property type="match status" value="1"/>
</dbReference>
<reference evidence="3 4" key="1">
    <citation type="submission" date="2019-03" db="EMBL/GenBank/DDBJ databases">
        <title>Muricauda SCR12 sp.nov, a marine bacterium isolated from Pacific Ocean:the Okinawa trough.</title>
        <authorList>
            <person name="Liu L."/>
        </authorList>
    </citation>
    <scope>NUCLEOTIDE SEQUENCE [LARGE SCALE GENOMIC DNA]</scope>
    <source>
        <strain evidence="3 4">SCR12</strain>
    </source>
</reference>
<dbReference type="InterPro" id="IPR002035">
    <property type="entry name" value="VWF_A"/>
</dbReference>
<comment type="caution">
    <text evidence="3">The sequence shown here is derived from an EMBL/GenBank/DDBJ whole genome shotgun (WGS) entry which is preliminary data.</text>
</comment>
<dbReference type="SUPFAM" id="SSF53300">
    <property type="entry name" value="vWA-like"/>
    <property type="match status" value="1"/>
</dbReference>
<name>A0A4S8RVK7_9FLAO</name>